<accession>A0A3L6QKA1</accession>
<comment type="caution">
    <text evidence="2">The sequence shown here is derived from an EMBL/GenBank/DDBJ whole genome shotgun (WGS) entry which is preliminary data.</text>
</comment>
<proteinExistence type="predicted"/>
<evidence type="ECO:0000313" key="2">
    <source>
        <dbReference type="EMBL" id="RLM80212.1"/>
    </source>
</evidence>
<dbReference type="AlphaFoldDB" id="A0A3L6QKA1"/>
<evidence type="ECO:0000313" key="3">
    <source>
        <dbReference type="Proteomes" id="UP000275267"/>
    </source>
</evidence>
<name>A0A3L6QKA1_PANMI</name>
<dbReference type="EMBL" id="PQIB02000012">
    <property type="protein sequence ID" value="RLM80212.1"/>
    <property type="molecule type" value="Genomic_DNA"/>
</dbReference>
<protein>
    <submittedName>
        <fullName evidence="2">Uncharacterized protein</fullName>
    </submittedName>
</protein>
<dbReference type="OrthoDB" id="10500205at2759"/>
<feature type="compositionally biased region" description="Low complexity" evidence="1">
    <location>
        <begin position="81"/>
        <end position="97"/>
    </location>
</feature>
<reference evidence="3" key="1">
    <citation type="journal article" date="2019" name="Nat. Commun.">
        <title>The genome of broomcorn millet.</title>
        <authorList>
            <person name="Zou C."/>
            <person name="Miki D."/>
            <person name="Li D."/>
            <person name="Tang Q."/>
            <person name="Xiao L."/>
            <person name="Rajput S."/>
            <person name="Deng P."/>
            <person name="Jia W."/>
            <person name="Huang R."/>
            <person name="Zhang M."/>
            <person name="Sun Y."/>
            <person name="Hu J."/>
            <person name="Fu X."/>
            <person name="Schnable P.S."/>
            <person name="Li F."/>
            <person name="Zhang H."/>
            <person name="Feng B."/>
            <person name="Zhu X."/>
            <person name="Liu R."/>
            <person name="Schnable J.C."/>
            <person name="Zhu J.-K."/>
            <person name="Zhang H."/>
        </authorList>
    </citation>
    <scope>NUCLEOTIDE SEQUENCE [LARGE SCALE GENOMIC DNA]</scope>
</reference>
<organism evidence="2 3">
    <name type="scientific">Panicum miliaceum</name>
    <name type="common">Proso millet</name>
    <name type="synonym">Broomcorn millet</name>
    <dbReference type="NCBI Taxonomy" id="4540"/>
    <lineage>
        <taxon>Eukaryota</taxon>
        <taxon>Viridiplantae</taxon>
        <taxon>Streptophyta</taxon>
        <taxon>Embryophyta</taxon>
        <taxon>Tracheophyta</taxon>
        <taxon>Spermatophyta</taxon>
        <taxon>Magnoliopsida</taxon>
        <taxon>Liliopsida</taxon>
        <taxon>Poales</taxon>
        <taxon>Poaceae</taxon>
        <taxon>PACMAD clade</taxon>
        <taxon>Panicoideae</taxon>
        <taxon>Panicodae</taxon>
        <taxon>Paniceae</taxon>
        <taxon>Panicinae</taxon>
        <taxon>Panicum</taxon>
        <taxon>Panicum sect. Panicum</taxon>
    </lineage>
</organism>
<feature type="region of interest" description="Disordered" evidence="1">
    <location>
        <begin position="81"/>
        <end position="104"/>
    </location>
</feature>
<feature type="region of interest" description="Disordered" evidence="1">
    <location>
        <begin position="43"/>
        <end position="68"/>
    </location>
</feature>
<dbReference type="Proteomes" id="UP000275267">
    <property type="component" value="Unassembled WGS sequence"/>
</dbReference>
<feature type="region of interest" description="Disordered" evidence="1">
    <location>
        <begin position="277"/>
        <end position="299"/>
    </location>
</feature>
<sequence length="299" mass="31829">MARRLLISLDAGSSLPRNLRARHLCRLLRQQLAELLRAPVRRPRRGKGRGAGFAGRGPRSLPSGFASRGGRCCDDGAAARRATRAASSDSSTLATRRGPPVMLDTCTTPKRILVESPRHCKSHGWTARVRLQPDGLPQEVPDIVTSYCPRHGWMNYARHDTGSSSTKHGFAMASPRRAISPSPSPDYMPATSLYTPTPAEPPEFLLRGTIATRRGTPPFYMATGSSNSMAAAAPPGFAEPEPVLAPPSPPPAPWFSGRPTAAAVANARPGLRCIIKTGHVPSEMSAGGEARRPPPSGEG</sequence>
<gene>
    <name evidence="2" type="ORF">C2845_PM12G09060</name>
</gene>
<keyword evidence="3" id="KW-1185">Reference proteome</keyword>
<evidence type="ECO:0000256" key="1">
    <source>
        <dbReference type="SAM" id="MobiDB-lite"/>
    </source>
</evidence>